<evidence type="ECO:0000313" key="7">
    <source>
        <dbReference type="Proteomes" id="UP000332933"/>
    </source>
</evidence>
<dbReference type="InterPro" id="IPR014810">
    <property type="entry name" value="Fcf2_C"/>
</dbReference>
<evidence type="ECO:0000313" key="6">
    <source>
        <dbReference type="EMBL" id="VFT79546.1"/>
    </source>
</evidence>
<gene>
    <name evidence="6" type="primary">Aste57867_2345</name>
    <name evidence="5" type="ORF">As57867_002340</name>
    <name evidence="6" type="ORF">ASTE57867_2345</name>
</gene>
<name>A0A485KB34_9STRA</name>
<feature type="compositionally biased region" description="Low complexity" evidence="3">
    <location>
        <begin position="13"/>
        <end position="40"/>
    </location>
</feature>
<feature type="compositionally biased region" description="Acidic residues" evidence="3">
    <location>
        <begin position="201"/>
        <end position="226"/>
    </location>
</feature>
<keyword evidence="7" id="KW-1185">Reference proteome</keyword>
<dbReference type="OrthoDB" id="427886at2759"/>
<evidence type="ECO:0000256" key="2">
    <source>
        <dbReference type="ARBA" id="ARBA00023242"/>
    </source>
</evidence>
<feature type="domain" description="Fcf2 pre-rRNA processing C-terminal" evidence="4">
    <location>
        <begin position="364"/>
        <end position="458"/>
    </location>
</feature>
<dbReference type="Pfam" id="PF08698">
    <property type="entry name" value="Fcf2"/>
    <property type="match status" value="1"/>
</dbReference>
<feature type="compositionally biased region" description="Basic and acidic residues" evidence="3">
    <location>
        <begin position="138"/>
        <end position="173"/>
    </location>
</feature>
<dbReference type="GO" id="GO:0006396">
    <property type="term" value="P:RNA processing"/>
    <property type="evidence" value="ECO:0007669"/>
    <property type="project" value="TreeGrafter"/>
</dbReference>
<dbReference type="InterPro" id="IPR039883">
    <property type="entry name" value="Fcf2/DNTTIP2"/>
</dbReference>
<dbReference type="Proteomes" id="UP000332933">
    <property type="component" value="Unassembled WGS sequence"/>
</dbReference>
<evidence type="ECO:0000256" key="1">
    <source>
        <dbReference type="ARBA" id="ARBA00004604"/>
    </source>
</evidence>
<evidence type="ECO:0000313" key="5">
    <source>
        <dbReference type="EMBL" id="KAF0717314.1"/>
    </source>
</evidence>
<feature type="region of interest" description="Disordered" evidence="3">
    <location>
        <begin position="462"/>
        <end position="484"/>
    </location>
</feature>
<evidence type="ECO:0000259" key="4">
    <source>
        <dbReference type="Pfam" id="PF08698"/>
    </source>
</evidence>
<feature type="compositionally biased region" description="Acidic residues" evidence="3">
    <location>
        <begin position="234"/>
        <end position="264"/>
    </location>
</feature>
<reference evidence="6 7" key="1">
    <citation type="submission" date="2019-03" db="EMBL/GenBank/DDBJ databases">
        <authorList>
            <person name="Gaulin E."/>
            <person name="Dumas B."/>
        </authorList>
    </citation>
    <scope>NUCLEOTIDE SEQUENCE [LARGE SCALE GENOMIC DNA]</scope>
    <source>
        <strain evidence="6">CBS 568.67</strain>
    </source>
</reference>
<proteinExistence type="predicted"/>
<dbReference type="GO" id="GO:0005730">
    <property type="term" value="C:nucleolus"/>
    <property type="evidence" value="ECO:0007669"/>
    <property type="project" value="UniProtKB-SubCell"/>
</dbReference>
<dbReference type="PANTHER" id="PTHR21686">
    <property type="entry name" value="DEOXYNUCLEOTIDYLTRANSFERASE TERMINAL-INTERACTING PROTEIN 2"/>
    <property type="match status" value="1"/>
</dbReference>
<comment type="subcellular location">
    <subcellularLocation>
        <location evidence="1">Nucleus</location>
        <location evidence="1">Nucleolus</location>
    </subcellularLocation>
</comment>
<organism evidence="6 7">
    <name type="scientific">Aphanomyces stellatus</name>
    <dbReference type="NCBI Taxonomy" id="120398"/>
    <lineage>
        <taxon>Eukaryota</taxon>
        <taxon>Sar</taxon>
        <taxon>Stramenopiles</taxon>
        <taxon>Oomycota</taxon>
        <taxon>Saprolegniomycetes</taxon>
        <taxon>Saprolegniales</taxon>
        <taxon>Verrucalvaceae</taxon>
        <taxon>Aphanomyces</taxon>
    </lineage>
</organism>
<dbReference type="GO" id="GO:0003723">
    <property type="term" value="F:RNA binding"/>
    <property type="evidence" value="ECO:0007669"/>
    <property type="project" value="TreeGrafter"/>
</dbReference>
<dbReference type="EMBL" id="VJMH01000268">
    <property type="protein sequence ID" value="KAF0717314.1"/>
    <property type="molecule type" value="Genomic_DNA"/>
</dbReference>
<keyword evidence="2" id="KW-0539">Nucleus</keyword>
<feature type="compositionally biased region" description="Basic residues" evidence="3">
    <location>
        <begin position="468"/>
        <end position="484"/>
    </location>
</feature>
<dbReference type="EMBL" id="CAADRA010000268">
    <property type="protein sequence ID" value="VFT79546.1"/>
    <property type="molecule type" value="Genomic_DNA"/>
</dbReference>
<accession>A0A485KB34</accession>
<sequence length="484" mass="52985">MVSTRRSSRGQVPATTSSAPTPSPSPTRRSTRASSRSSTPTKDESPSTTEDAPSADGAIEDVTPSKRRTSIGSKRASPATRAKKITPVKEDKAGKTKLVVTPVSAEKSANSATILISDDSDDNLPLSVTMKSRTRSTKGHESKAVEADAIHLDASHEAPEETAHENEVIHLDASDEAPEASDEAPEASDGAPEVSDVAPEVSDDAPEASDEAPDASDDGEAAAQDEDVIRMESTEDEEEEMQVVDNGEEETGMTLDDDDDDDDEDMDAMVELALTSFRKQPAVDDGADEDKPRTLVANRLDSGVGATNLYLDFKGKKCAKGAQLAAERKLVEELKWFAKSEKTAAEQDRVNGKAHAKATESGKNMTSNKWFNMVSNEMTAEAKRDIQLIKMRNYIDPKRFYKSSDHRKSSMPKVFQVGTVIEGAAEFKSARLSRKDRQQTFTEEIMHDQQIRNYTKRKFNDIQASKANHNKKAFKTAKHQKHRK</sequence>
<dbReference type="PANTHER" id="PTHR21686:SF12">
    <property type="entry name" value="DEOXYNUCLEOTIDYLTRANSFERASE TERMINAL-INTERACTING PROTEIN 2"/>
    <property type="match status" value="1"/>
</dbReference>
<dbReference type="AlphaFoldDB" id="A0A485KB34"/>
<feature type="region of interest" description="Disordered" evidence="3">
    <location>
        <begin position="1"/>
        <end position="95"/>
    </location>
</feature>
<feature type="compositionally biased region" description="Acidic residues" evidence="3">
    <location>
        <begin position="174"/>
        <end position="186"/>
    </location>
</feature>
<reference evidence="5" key="2">
    <citation type="submission" date="2019-06" db="EMBL/GenBank/DDBJ databases">
        <title>Genomics analysis of Aphanomyces spp. identifies a new class of oomycete effector associated with host adaptation.</title>
        <authorList>
            <person name="Gaulin E."/>
        </authorList>
    </citation>
    <scope>NUCLEOTIDE SEQUENCE</scope>
    <source>
        <strain evidence="5">CBS 578.67</strain>
    </source>
</reference>
<evidence type="ECO:0000256" key="3">
    <source>
        <dbReference type="SAM" id="MobiDB-lite"/>
    </source>
</evidence>
<feature type="region of interest" description="Disordered" evidence="3">
    <location>
        <begin position="117"/>
        <end position="264"/>
    </location>
</feature>
<protein>
    <submittedName>
        <fullName evidence="6">Aste57867_2345 protein</fullName>
    </submittedName>
</protein>